<dbReference type="AlphaFoldDB" id="A0A9W9T6R0"/>
<feature type="region of interest" description="Disordered" evidence="3">
    <location>
        <begin position="258"/>
        <end position="322"/>
    </location>
</feature>
<dbReference type="Proteomes" id="UP001150904">
    <property type="component" value="Unassembled WGS sequence"/>
</dbReference>
<dbReference type="RefSeq" id="XP_058309777.1">
    <property type="nucleotide sequence ID" value="XM_058450315.1"/>
</dbReference>
<dbReference type="PANTHER" id="PTHR43719">
    <property type="entry name" value="TWO-COMPONENT HISTIDINE KINASE"/>
    <property type="match status" value="1"/>
</dbReference>
<reference evidence="6" key="1">
    <citation type="submission" date="2022-12" db="EMBL/GenBank/DDBJ databases">
        <authorList>
            <person name="Petersen C."/>
        </authorList>
    </citation>
    <scope>NUCLEOTIDE SEQUENCE</scope>
    <source>
        <strain evidence="6">IBT 15544</strain>
    </source>
</reference>
<dbReference type="CDD" id="cd17546">
    <property type="entry name" value="REC_hyHK_CKI1_RcsC-like"/>
    <property type="match status" value="1"/>
</dbReference>
<evidence type="ECO:0008006" key="8">
    <source>
        <dbReference type="Google" id="ProtNLM"/>
    </source>
</evidence>
<dbReference type="InterPro" id="IPR011006">
    <property type="entry name" value="CheY-like_superfamily"/>
</dbReference>
<organism evidence="6 7">
    <name type="scientific">Penicillium cinerascens</name>
    <dbReference type="NCBI Taxonomy" id="70096"/>
    <lineage>
        <taxon>Eukaryota</taxon>
        <taxon>Fungi</taxon>
        <taxon>Dikarya</taxon>
        <taxon>Ascomycota</taxon>
        <taxon>Pezizomycotina</taxon>
        <taxon>Eurotiomycetes</taxon>
        <taxon>Eurotiomycetidae</taxon>
        <taxon>Eurotiales</taxon>
        <taxon>Aspergillaceae</taxon>
        <taxon>Penicillium</taxon>
    </lineage>
</organism>
<name>A0A9W9T6R0_9EURO</name>
<dbReference type="PROSITE" id="PS50109">
    <property type="entry name" value="HIS_KIN"/>
    <property type="match status" value="1"/>
</dbReference>
<feature type="region of interest" description="Disordered" evidence="3">
    <location>
        <begin position="374"/>
        <end position="444"/>
    </location>
</feature>
<sequence>MNGIVGPDPRAPYRLAQEREFRKYIPREYSGSQFAPFDHASRQTFTPQPSPDPALTSFAQLGAIRLGTQRALVTLFDRTHQHILAEGTPSLSLIGGTPQNECDKLLLGSCVLPKERGLCHHVEGLPVSACMQGGELVEGGALVVGDVTKDPRIKYNELLETLSDVRFFAAVPIISPRGLTVGCFSVLDTEIRTSDLPEHSLQFMKEMAQAIMKHLVMGHFTHKSRQAERMLVGLGSFNEGKSTLRHSWQEDNAAENIGDSKEGQANSQQQREQDAQETNSTALVSRGPRKAEASSGAASKDSSQGAEHGEKSGIEISPKNKSIRSVITGENPQEDSHENSLKQVFSRAANLIRESIGTEGVVFLDAQSDRFRKLDNQTSHRRSDPGIKSDPSSSDESTDSGSSTKHNLTPVGQETEEDRSPLSTCLGFSSSSGSTINNDSVTGPPSMVHEALLTSLLRRYPRGKIFTYDANKSVSDESDGSALEMVGTDSRVKPIQRESFSKKSKSTFQKDAHHLIKIFPEARSILLFPIWDADKRKCFAGTLVWTNDPELVFTLENELMYVSAFANSIMAEINRLDVEMADKAKTRLLSSITHELRTPLHGILGTADILSDTAMNALQHGMVHTIESCGRTLLDTINNLLDLAFLGQNKKSGNNKSGSNNSGEKQGQIPDGSNEGGRGQLKDRGEMATSSHVKLDAVLEEVTESVFAGYSFYNHPKMPPPALTDSSSRSAGQTSASNQAGPRANEVTIIFDIQPDTEWEFNTHPGAWRRILMNVFGNALKYTKSGYIYLGLKSSENSTSRDDTKLIPGPSGEQVAEFEITLIVKDTGKGIGPEYLQKDLFTPFMQEDSLMSGSGLGLSIVHQAVGSLGGSIEINSTQGVGTELSIRTPLTRSLDVSDNVSSSSEFHSLLKYTQGKTIGFLGFGSSLNSQRDKSLYESLERLCLYWFGLSVTNMSSSPGKPLLLDFYLAVQTELDCEDTGGRDLFALGKHLGGEDGNSSPIVVICQSPEEAHHMFVSTKNRREAPVFEFISQPCGPRKLARALNLCIKRQKHSQSGRSSPVEPTRWVELPESSHLPVDLEPSDPPDERMKISKRPTTETMGSHSRLSNDGTQNGAFQNGPQSTSFANGVQEDRDFSKPSVLLVDDNDLNLQLLCAYTKKSNYEYMTARNGAEAVDIYKAHPNYFRVIILDMSMPIMDGFEAARQIRSFEKECRASLSGSDQEALPSLAIAALTGLGGTAAQEEASASGIDEFLIKPVKRSDVQKLLQKMHSR</sequence>
<keyword evidence="7" id="KW-1185">Reference proteome</keyword>
<dbReference type="InterPro" id="IPR005467">
    <property type="entry name" value="His_kinase_dom"/>
</dbReference>
<dbReference type="SMART" id="SM00448">
    <property type="entry name" value="REC"/>
    <property type="match status" value="1"/>
</dbReference>
<evidence type="ECO:0000313" key="7">
    <source>
        <dbReference type="Proteomes" id="UP001150904"/>
    </source>
</evidence>
<dbReference type="SUPFAM" id="SSF55781">
    <property type="entry name" value="GAF domain-like"/>
    <property type="match status" value="1"/>
</dbReference>
<evidence type="ECO:0000256" key="3">
    <source>
        <dbReference type="SAM" id="MobiDB-lite"/>
    </source>
</evidence>
<dbReference type="GeneID" id="83177616"/>
<comment type="caution">
    <text evidence="6">The sequence shown here is derived from an EMBL/GenBank/DDBJ whole genome shotgun (WGS) entry which is preliminary data.</text>
</comment>
<feature type="domain" description="Response regulatory" evidence="5">
    <location>
        <begin position="1139"/>
        <end position="1270"/>
    </location>
</feature>
<feature type="compositionally biased region" description="Low complexity" evidence="3">
    <location>
        <begin position="651"/>
        <end position="668"/>
    </location>
</feature>
<dbReference type="OrthoDB" id="303614at2759"/>
<dbReference type="PROSITE" id="PS50110">
    <property type="entry name" value="RESPONSE_REGULATORY"/>
    <property type="match status" value="1"/>
</dbReference>
<dbReference type="SUPFAM" id="SSF52172">
    <property type="entry name" value="CheY-like"/>
    <property type="match status" value="1"/>
</dbReference>
<evidence type="ECO:0000259" key="4">
    <source>
        <dbReference type="PROSITE" id="PS50109"/>
    </source>
</evidence>
<dbReference type="Gene3D" id="3.40.50.2300">
    <property type="match status" value="1"/>
</dbReference>
<dbReference type="InterPro" id="IPR036890">
    <property type="entry name" value="HATPase_C_sf"/>
</dbReference>
<feature type="region of interest" description="Disordered" evidence="3">
    <location>
        <begin position="651"/>
        <end position="687"/>
    </location>
</feature>
<dbReference type="CDD" id="cd00082">
    <property type="entry name" value="HisKA"/>
    <property type="match status" value="1"/>
</dbReference>
<feature type="compositionally biased region" description="Low complexity" evidence="3">
    <location>
        <begin position="726"/>
        <end position="737"/>
    </location>
</feature>
<keyword evidence="1 2" id="KW-0597">Phosphoprotein</keyword>
<dbReference type="SMART" id="SM00388">
    <property type="entry name" value="HisKA"/>
    <property type="match status" value="1"/>
</dbReference>
<dbReference type="SUPFAM" id="SSF55874">
    <property type="entry name" value="ATPase domain of HSP90 chaperone/DNA topoisomerase II/histidine kinase"/>
    <property type="match status" value="1"/>
</dbReference>
<dbReference type="Pfam" id="PF02518">
    <property type="entry name" value="HATPase_c"/>
    <property type="match status" value="1"/>
</dbReference>
<dbReference type="Gene3D" id="3.30.565.10">
    <property type="entry name" value="Histidine kinase-like ATPase, C-terminal domain"/>
    <property type="match status" value="1"/>
</dbReference>
<dbReference type="FunFam" id="1.10.287.130:FF:000023">
    <property type="entry name" value="Sensor histidine kinase/response regulator, putative"/>
    <property type="match status" value="1"/>
</dbReference>
<feature type="compositionally biased region" description="Low complexity" evidence="3">
    <location>
        <begin position="421"/>
        <end position="435"/>
    </location>
</feature>
<dbReference type="Pfam" id="PF00512">
    <property type="entry name" value="HisKA"/>
    <property type="match status" value="1"/>
</dbReference>
<proteinExistence type="predicted"/>
<feature type="modified residue" description="4-aspartylphosphate" evidence="2">
    <location>
        <position position="1190"/>
    </location>
</feature>
<dbReference type="GO" id="GO:0000155">
    <property type="term" value="F:phosphorelay sensor kinase activity"/>
    <property type="evidence" value="ECO:0007669"/>
    <property type="project" value="InterPro"/>
</dbReference>
<dbReference type="Pfam" id="PF00072">
    <property type="entry name" value="Response_reg"/>
    <property type="match status" value="1"/>
</dbReference>
<dbReference type="SUPFAM" id="SSF47384">
    <property type="entry name" value="Homodimeric domain of signal transducing histidine kinase"/>
    <property type="match status" value="1"/>
</dbReference>
<dbReference type="PANTHER" id="PTHR43719:SF69">
    <property type="entry name" value="HISTIDINE KINASE G7"/>
    <property type="match status" value="1"/>
</dbReference>
<reference evidence="6" key="2">
    <citation type="journal article" date="2023" name="IMA Fungus">
        <title>Comparative genomic study of the Penicillium genus elucidates a diverse pangenome and 15 lateral gene transfer events.</title>
        <authorList>
            <person name="Petersen C."/>
            <person name="Sorensen T."/>
            <person name="Nielsen M.R."/>
            <person name="Sondergaard T.E."/>
            <person name="Sorensen J.L."/>
            <person name="Fitzpatrick D.A."/>
            <person name="Frisvad J.C."/>
            <person name="Nielsen K.L."/>
        </authorList>
    </citation>
    <scope>NUCLEOTIDE SEQUENCE</scope>
    <source>
        <strain evidence="6">IBT 15544</strain>
    </source>
</reference>
<gene>
    <name evidence="6" type="ORF">N7498_003253</name>
</gene>
<feature type="compositionally biased region" description="Low complexity" evidence="3">
    <location>
        <begin position="389"/>
        <end position="403"/>
    </location>
</feature>
<dbReference type="InterPro" id="IPR029016">
    <property type="entry name" value="GAF-like_dom_sf"/>
</dbReference>
<dbReference type="InterPro" id="IPR050956">
    <property type="entry name" value="2C_system_His_kinase"/>
</dbReference>
<feature type="compositionally biased region" description="Polar residues" evidence="3">
    <location>
        <begin position="296"/>
        <end position="305"/>
    </location>
</feature>
<dbReference type="InterPro" id="IPR004358">
    <property type="entry name" value="Sig_transdc_His_kin-like_C"/>
</dbReference>
<dbReference type="InterPro" id="IPR003661">
    <property type="entry name" value="HisK_dim/P_dom"/>
</dbReference>
<evidence type="ECO:0000313" key="6">
    <source>
        <dbReference type="EMBL" id="KAJ5211607.1"/>
    </source>
</evidence>
<evidence type="ECO:0000256" key="1">
    <source>
        <dbReference type="ARBA" id="ARBA00022553"/>
    </source>
</evidence>
<dbReference type="PRINTS" id="PR00344">
    <property type="entry name" value="BCTRLSENSOR"/>
</dbReference>
<dbReference type="InterPro" id="IPR036097">
    <property type="entry name" value="HisK_dim/P_sf"/>
</dbReference>
<protein>
    <recommendedName>
        <fullName evidence="8">Histidine kinase</fullName>
    </recommendedName>
</protein>
<dbReference type="InterPro" id="IPR001789">
    <property type="entry name" value="Sig_transdc_resp-reg_receiver"/>
</dbReference>
<accession>A0A9W9T6R0</accession>
<dbReference type="Gene3D" id="3.30.450.40">
    <property type="match status" value="1"/>
</dbReference>
<feature type="region of interest" description="Disordered" evidence="3">
    <location>
        <begin position="1051"/>
        <end position="1113"/>
    </location>
</feature>
<evidence type="ECO:0000259" key="5">
    <source>
        <dbReference type="PROSITE" id="PS50110"/>
    </source>
</evidence>
<dbReference type="Gene3D" id="1.10.287.130">
    <property type="match status" value="1"/>
</dbReference>
<dbReference type="SMART" id="SM00387">
    <property type="entry name" value="HATPase_c"/>
    <property type="match status" value="1"/>
</dbReference>
<feature type="domain" description="Histidine kinase" evidence="4">
    <location>
        <begin position="591"/>
        <end position="892"/>
    </location>
</feature>
<feature type="region of interest" description="Disordered" evidence="3">
    <location>
        <begin position="719"/>
        <end position="743"/>
    </location>
</feature>
<dbReference type="InterPro" id="IPR003594">
    <property type="entry name" value="HATPase_dom"/>
</dbReference>
<dbReference type="EMBL" id="JAPQKR010000008">
    <property type="protein sequence ID" value="KAJ5211607.1"/>
    <property type="molecule type" value="Genomic_DNA"/>
</dbReference>
<evidence type="ECO:0000256" key="2">
    <source>
        <dbReference type="PROSITE-ProRule" id="PRU00169"/>
    </source>
</evidence>
<feature type="compositionally biased region" description="Polar residues" evidence="3">
    <location>
        <begin position="1097"/>
        <end position="1113"/>
    </location>
</feature>
<feature type="compositionally biased region" description="Polar residues" evidence="3">
    <location>
        <begin position="263"/>
        <end position="283"/>
    </location>
</feature>